<dbReference type="Proteomes" id="UP000036403">
    <property type="component" value="Unassembled WGS sequence"/>
</dbReference>
<keyword evidence="2" id="KW-1185">Reference proteome</keyword>
<evidence type="ECO:0000313" key="2">
    <source>
        <dbReference type="Proteomes" id="UP000036403"/>
    </source>
</evidence>
<dbReference type="EMBL" id="LBMM01032555">
    <property type="protein sequence ID" value="KMQ81706.1"/>
    <property type="molecule type" value="Genomic_DNA"/>
</dbReference>
<dbReference type="AlphaFoldDB" id="A0A0J7JV37"/>
<organism evidence="1 2">
    <name type="scientific">Lasius niger</name>
    <name type="common">Black garden ant</name>
    <dbReference type="NCBI Taxonomy" id="67767"/>
    <lineage>
        <taxon>Eukaryota</taxon>
        <taxon>Metazoa</taxon>
        <taxon>Ecdysozoa</taxon>
        <taxon>Arthropoda</taxon>
        <taxon>Hexapoda</taxon>
        <taxon>Insecta</taxon>
        <taxon>Pterygota</taxon>
        <taxon>Neoptera</taxon>
        <taxon>Endopterygota</taxon>
        <taxon>Hymenoptera</taxon>
        <taxon>Apocrita</taxon>
        <taxon>Aculeata</taxon>
        <taxon>Formicoidea</taxon>
        <taxon>Formicidae</taxon>
        <taxon>Formicinae</taxon>
        <taxon>Lasius</taxon>
        <taxon>Lasius</taxon>
    </lineage>
</organism>
<dbReference type="PaxDb" id="67767-A0A0J7JV37"/>
<feature type="non-terminal residue" evidence="1">
    <location>
        <position position="1"/>
    </location>
</feature>
<name>A0A0J7JV37_LASNI</name>
<protein>
    <submittedName>
        <fullName evidence="1">Uncharacterized protein</fullName>
    </submittedName>
</protein>
<comment type="caution">
    <text evidence="1">The sequence shown here is derived from an EMBL/GenBank/DDBJ whole genome shotgun (WGS) entry which is preliminary data.</text>
</comment>
<gene>
    <name evidence="1" type="ORF">RF55_25496</name>
</gene>
<accession>A0A0J7JV37</accession>
<reference evidence="1 2" key="1">
    <citation type="submission" date="2015-04" db="EMBL/GenBank/DDBJ databases">
        <title>Lasius niger genome sequencing.</title>
        <authorList>
            <person name="Konorov E.A."/>
            <person name="Nikitin M.A."/>
            <person name="Kirill M.V."/>
            <person name="Chang P."/>
        </authorList>
    </citation>
    <scope>NUCLEOTIDE SEQUENCE [LARGE SCALE GENOMIC DNA]</scope>
    <source>
        <tissue evidence="1">Whole</tissue>
    </source>
</reference>
<sequence>LVGISRPVQSQVQVYAARYTKYSIRGNSKVPEVDDFTMAFQIMPTNQDVGPVRFEVASVPYDWYLQGRPHEQVGDLPVLTARPSVVELTL</sequence>
<evidence type="ECO:0000313" key="1">
    <source>
        <dbReference type="EMBL" id="KMQ81706.1"/>
    </source>
</evidence>
<proteinExistence type="predicted"/>